<comment type="caution">
    <text evidence="1">The sequence shown here is derived from an EMBL/GenBank/DDBJ whole genome shotgun (WGS) entry which is preliminary data.</text>
</comment>
<evidence type="ECO:0000313" key="1">
    <source>
        <dbReference type="EMBL" id="KAJ8634988.1"/>
    </source>
</evidence>
<organism evidence="1 2">
    <name type="scientific">Persea americana</name>
    <name type="common">Avocado</name>
    <dbReference type="NCBI Taxonomy" id="3435"/>
    <lineage>
        <taxon>Eukaryota</taxon>
        <taxon>Viridiplantae</taxon>
        <taxon>Streptophyta</taxon>
        <taxon>Embryophyta</taxon>
        <taxon>Tracheophyta</taxon>
        <taxon>Spermatophyta</taxon>
        <taxon>Magnoliopsida</taxon>
        <taxon>Magnoliidae</taxon>
        <taxon>Laurales</taxon>
        <taxon>Lauraceae</taxon>
        <taxon>Persea</taxon>
    </lineage>
</organism>
<sequence>MLRRAIIGSLTSAGSQSDIYCNYSNSFFPQERDEQTEGKRESPMLDCGMPAEKSVHCCYSSSTDTVIPDKYLLSL</sequence>
<protein>
    <submittedName>
        <fullName evidence="1">Uncharacterized protein</fullName>
    </submittedName>
</protein>
<accession>A0ACC2LNK9</accession>
<dbReference type="Proteomes" id="UP001234297">
    <property type="component" value="Chromosome 3"/>
</dbReference>
<proteinExistence type="predicted"/>
<reference evidence="1 2" key="1">
    <citation type="journal article" date="2022" name="Hortic Res">
        <title>A haplotype resolved chromosomal level avocado genome allows analysis of novel avocado genes.</title>
        <authorList>
            <person name="Nath O."/>
            <person name="Fletcher S.J."/>
            <person name="Hayward A."/>
            <person name="Shaw L.M."/>
            <person name="Masouleh A.K."/>
            <person name="Furtado A."/>
            <person name="Henry R.J."/>
            <person name="Mitter N."/>
        </authorList>
    </citation>
    <scope>NUCLEOTIDE SEQUENCE [LARGE SCALE GENOMIC DNA]</scope>
    <source>
        <strain evidence="2">cv. Hass</strain>
    </source>
</reference>
<evidence type="ECO:0000313" key="2">
    <source>
        <dbReference type="Proteomes" id="UP001234297"/>
    </source>
</evidence>
<name>A0ACC2LNK9_PERAE</name>
<gene>
    <name evidence="1" type="ORF">MRB53_009255</name>
</gene>
<dbReference type="EMBL" id="CM056811">
    <property type="protein sequence ID" value="KAJ8634988.1"/>
    <property type="molecule type" value="Genomic_DNA"/>
</dbReference>
<keyword evidence="2" id="KW-1185">Reference proteome</keyword>